<evidence type="ECO:0000313" key="1">
    <source>
        <dbReference type="EMBL" id="KAF9645221.1"/>
    </source>
</evidence>
<reference evidence="1" key="2">
    <citation type="journal article" date="2020" name="Nat. Commun.">
        <title>Large-scale genome sequencing of mycorrhizal fungi provides insights into the early evolution of symbiotic traits.</title>
        <authorList>
            <person name="Miyauchi S."/>
            <person name="Kiss E."/>
            <person name="Kuo A."/>
            <person name="Drula E."/>
            <person name="Kohler A."/>
            <person name="Sanchez-Garcia M."/>
            <person name="Morin E."/>
            <person name="Andreopoulos B."/>
            <person name="Barry K.W."/>
            <person name="Bonito G."/>
            <person name="Buee M."/>
            <person name="Carver A."/>
            <person name="Chen C."/>
            <person name="Cichocki N."/>
            <person name="Clum A."/>
            <person name="Culley D."/>
            <person name="Crous P.W."/>
            <person name="Fauchery L."/>
            <person name="Girlanda M."/>
            <person name="Hayes R.D."/>
            <person name="Keri Z."/>
            <person name="LaButti K."/>
            <person name="Lipzen A."/>
            <person name="Lombard V."/>
            <person name="Magnuson J."/>
            <person name="Maillard F."/>
            <person name="Murat C."/>
            <person name="Nolan M."/>
            <person name="Ohm R.A."/>
            <person name="Pangilinan J."/>
            <person name="Pereira M.F."/>
            <person name="Perotto S."/>
            <person name="Peter M."/>
            <person name="Pfister S."/>
            <person name="Riley R."/>
            <person name="Sitrit Y."/>
            <person name="Stielow J.B."/>
            <person name="Szollosi G."/>
            <person name="Zifcakova L."/>
            <person name="Stursova M."/>
            <person name="Spatafora J.W."/>
            <person name="Tedersoo L."/>
            <person name="Vaario L.M."/>
            <person name="Yamada A."/>
            <person name="Yan M."/>
            <person name="Wang P."/>
            <person name="Xu J."/>
            <person name="Bruns T."/>
            <person name="Baldrian P."/>
            <person name="Vilgalys R."/>
            <person name="Dunand C."/>
            <person name="Henrissat B."/>
            <person name="Grigoriev I.V."/>
            <person name="Hibbett D."/>
            <person name="Nagy L.G."/>
            <person name="Martin F.M."/>
        </authorList>
    </citation>
    <scope>NUCLEOTIDE SEQUENCE</scope>
    <source>
        <strain evidence="1">P2</strain>
    </source>
</reference>
<protein>
    <submittedName>
        <fullName evidence="1">Uncharacterized protein</fullName>
    </submittedName>
</protein>
<name>A0ACB6Z6J1_THEGA</name>
<keyword evidence="2" id="KW-1185">Reference proteome</keyword>
<reference evidence="1" key="1">
    <citation type="submission" date="2019-10" db="EMBL/GenBank/DDBJ databases">
        <authorList>
            <consortium name="DOE Joint Genome Institute"/>
            <person name="Kuo A."/>
            <person name="Miyauchi S."/>
            <person name="Kiss E."/>
            <person name="Drula E."/>
            <person name="Kohler A."/>
            <person name="Sanchez-Garcia M."/>
            <person name="Andreopoulos B."/>
            <person name="Barry K.W."/>
            <person name="Bonito G."/>
            <person name="Buee M."/>
            <person name="Carver A."/>
            <person name="Chen C."/>
            <person name="Cichocki N."/>
            <person name="Clum A."/>
            <person name="Culley D."/>
            <person name="Crous P.W."/>
            <person name="Fauchery L."/>
            <person name="Girlanda M."/>
            <person name="Hayes R."/>
            <person name="Keri Z."/>
            <person name="Labutti K."/>
            <person name="Lipzen A."/>
            <person name="Lombard V."/>
            <person name="Magnuson J."/>
            <person name="Maillard F."/>
            <person name="Morin E."/>
            <person name="Murat C."/>
            <person name="Nolan M."/>
            <person name="Ohm R."/>
            <person name="Pangilinan J."/>
            <person name="Pereira M."/>
            <person name="Perotto S."/>
            <person name="Peter M."/>
            <person name="Riley R."/>
            <person name="Sitrit Y."/>
            <person name="Stielow B."/>
            <person name="Szollosi G."/>
            <person name="Zifcakova L."/>
            <person name="Stursova M."/>
            <person name="Spatafora J.W."/>
            <person name="Tedersoo L."/>
            <person name="Vaario L.-M."/>
            <person name="Yamada A."/>
            <person name="Yan M."/>
            <person name="Wang P."/>
            <person name="Xu J."/>
            <person name="Bruns T."/>
            <person name="Baldrian P."/>
            <person name="Vilgalys R."/>
            <person name="Henrissat B."/>
            <person name="Grigoriev I.V."/>
            <person name="Hibbett D."/>
            <person name="Nagy L.G."/>
            <person name="Martin F.M."/>
        </authorList>
    </citation>
    <scope>NUCLEOTIDE SEQUENCE</scope>
    <source>
        <strain evidence="1">P2</strain>
    </source>
</reference>
<comment type="caution">
    <text evidence="1">The sequence shown here is derived from an EMBL/GenBank/DDBJ whole genome shotgun (WGS) entry which is preliminary data.</text>
</comment>
<dbReference type="EMBL" id="MU118099">
    <property type="protein sequence ID" value="KAF9645221.1"/>
    <property type="molecule type" value="Genomic_DNA"/>
</dbReference>
<organism evidence="1 2">
    <name type="scientific">Thelephora ganbajun</name>
    <name type="common">Ganba fungus</name>
    <dbReference type="NCBI Taxonomy" id="370292"/>
    <lineage>
        <taxon>Eukaryota</taxon>
        <taxon>Fungi</taxon>
        <taxon>Dikarya</taxon>
        <taxon>Basidiomycota</taxon>
        <taxon>Agaricomycotina</taxon>
        <taxon>Agaricomycetes</taxon>
        <taxon>Thelephorales</taxon>
        <taxon>Thelephoraceae</taxon>
        <taxon>Thelephora</taxon>
    </lineage>
</organism>
<accession>A0ACB6Z6J1</accession>
<evidence type="ECO:0000313" key="2">
    <source>
        <dbReference type="Proteomes" id="UP000886501"/>
    </source>
</evidence>
<dbReference type="Proteomes" id="UP000886501">
    <property type="component" value="Unassembled WGS sequence"/>
</dbReference>
<sequence>MAIRRLEELQCLNTAEVVILWAWTTGVVHPMDHNAWGSIERDTLLSYQTHGIGRLITLKRHIADTTTEVMHVRFLTAHYRDSPFRVGNARLLVPKSRPRLRYGYYDGLRISRACQLKRLYHLFGYDHATWKETVEVKVEEEDEEMDVSSGCPVTPVMFVDWMCDYP</sequence>
<gene>
    <name evidence="1" type="ORF">BDM02DRAFT_3120592</name>
</gene>
<proteinExistence type="predicted"/>